<name>A0A672M9F4_SINGR</name>
<dbReference type="Proteomes" id="UP000472262">
    <property type="component" value="Unassembled WGS sequence"/>
</dbReference>
<evidence type="ECO:0000313" key="1">
    <source>
        <dbReference type="Ensembl" id="ENSSGRP00000033329.1"/>
    </source>
</evidence>
<keyword evidence="2" id="KW-1185">Reference proteome</keyword>
<evidence type="ECO:0000313" key="2">
    <source>
        <dbReference type="Proteomes" id="UP000472262"/>
    </source>
</evidence>
<protein>
    <submittedName>
        <fullName evidence="1">Uncharacterized protein</fullName>
    </submittedName>
</protein>
<reference evidence="1" key="2">
    <citation type="submission" date="2025-09" db="UniProtKB">
        <authorList>
            <consortium name="Ensembl"/>
        </authorList>
    </citation>
    <scope>IDENTIFICATION</scope>
</reference>
<dbReference type="AlphaFoldDB" id="A0A672M9F4"/>
<proteinExistence type="predicted"/>
<reference evidence="1" key="1">
    <citation type="submission" date="2025-08" db="UniProtKB">
        <authorList>
            <consortium name="Ensembl"/>
        </authorList>
    </citation>
    <scope>IDENTIFICATION</scope>
</reference>
<sequence>MLAMDQGVVEEWLSEFKTLPETAVSSYAASLKDKGSLVPALYKVIRENYSDWIGPHILLDTLWTLLFLMGSLSPLLKYLRLPSQITSPRSHHQQPAGLLFHHVIVAFSPPQQLKSLLLLLWTLNFVPSMNLSFLQALMAFHLFTPLVLESWTLLPLISADLLS</sequence>
<dbReference type="Ensembl" id="ENSSGRT00000035778.1">
    <property type="protein sequence ID" value="ENSSGRP00000033329.1"/>
    <property type="gene ID" value="ENSSGRG00000018561.1"/>
</dbReference>
<accession>A0A672M9F4</accession>
<organism evidence="1 2">
    <name type="scientific">Sinocyclocheilus grahami</name>
    <name type="common">Dianchi golden-line fish</name>
    <name type="synonym">Barbus grahami</name>
    <dbReference type="NCBI Taxonomy" id="75366"/>
    <lineage>
        <taxon>Eukaryota</taxon>
        <taxon>Metazoa</taxon>
        <taxon>Chordata</taxon>
        <taxon>Craniata</taxon>
        <taxon>Vertebrata</taxon>
        <taxon>Euteleostomi</taxon>
        <taxon>Actinopterygii</taxon>
        <taxon>Neopterygii</taxon>
        <taxon>Teleostei</taxon>
        <taxon>Ostariophysi</taxon>
        <taxon>Cypriniformes</taxon>
        <taxon>Cyprinidae</taxon>
        <taxon>Cyprininae</taxon>
        <taxon>Sinocyclocheilus</taxon>
    </lineage>
</organism>
<gene>
    <name evidence="1" type="primary">LOC107573804</name>
</gene>